<dbReference type="Gene3D" id="3.10.450.50">
    <property type="match status" value="1"/>
</dbReference>
<dbReference type="InterPro" id="IPR032710">
    <property type="entry name" value="NTF2-like_dom_sf"/>
</dbReference>
<dbReference type="Pfam" id="PF13460">
    <property type="entry name" value="NAD_binding_10"/>
    <property type="match status" value="1"/>
</dbReference>
<dbReference type="Proteomes" id="UP000256913">
    <property type="component" value="Unassembled WGS sequence"/>
</dbReference>
<dbReference type="AlphaFoldDB" id="A0A3D9ZN80"/>
<protein>
    <submittedName>
        <fullName evidence="3">Uncharacterized protein YbjT (DUF2867 family)</fullName>
    </submittedName>
</protein>
<reference evidence="3 4" key="1">
    <citation type="submission" date="2018-08" db="EMBL/GenBank/DDBJ databases">
        <title>Sequencing the genomes of 1000 actinobacteria strains.</title>
        <authorList>
            <person name="Klenk H.-P."/>
        </authorList>
    </citation>
    <scope>NUCLEOTIDE SEQUENCE [LARGE SCALE GENOMIC DNA]</scope>
    <source>
        <strain evidence="3 4">DSM 44099</strain>
    </source>
</reference>
<gene>
    <name evidence="3" type="ORF">DFJ67_4675</name>
</gene>
<dbReference type="InterPro" id="IPR016040">
    <property type="entry name" value="NAD(P)-bd_dom"/>
</dbReference>
<organism evidence="3 4">
    <name type="scientific">Asanoa ferruginea</name>
    <dbReference type="NCBI Taxonomy" id="53367"/>
    <lineage>
        <taxon>Bacteria</taxon>
        <taxon>Bacillati</taxon>
        <taxon>Actinomycetota</taxon>
        <taxon>Actinomycetes</taxon>
        <taxon>Micromonosporales</taxon>
        <taxon>Micromonosporaceae</taxon>
        <taxon>Asanoa</taxon>
    </lineage>
</organism>
<evidence type="ECO:0000259" key="1">
    <source>
        <dbReference type="Pfam" id="PF12680"/>
    </source>
</evidence>
<dbReference type="InterPro" id="IPR036291">
    <property type="entry name" value="NAD(P)-bd_dom_sf"/>
</dbReference>
<dbReference type="PANTHER" id="PTHR43162:SF1">
    <property type="entry name" value="PRESTALK A DIFFERENTIATION PROTEIN A"/>
    <property type="match status" value="1"/>
</dbReference>
<dbReference type="InterPro" id="IPR051604">
    <property type="entry name" value="Ergot_Alk_Oxidoreductase"/>
</dbReference>
<name>A0A3D9ZN80_9ACTN</name>
<feature type="domain" description="SnoaL-like" evidence="1">
    <location>
        <begin position="287"/>
        <end position="391"/>
    </location>
</feature>
<dbReference type="Gene3D" id="3.90.25.10">
    <property type="entry name" value="UDP-galactose 4-epimerase, domain 1"/>
    <property type="match status" value="1"/>
</dbReference>
<evidence type="ECO:0000313" key="3">
    <source>
        <dbReference type="EMBL" id="REF98657.1"/>
    </source>
</evidence>
<feature type="domain" description="NAD(P)-binding" evidence="2">
    <location>
        <begin position="9"/>
        <end position="178"/>
    </location>
</feature>
<dbReference type="OrthoDB" id="116343at2"/>
<dbReference type="Pfam" id="PF12680">
    <property type="entry name" value="SnoaL_2"/>
    <property type="match status" value="1"/>
</dbReference>
<dbReference type="InterPro" id="IPR037401">
    <property type="entry name" value="SnoaL-like"/>
</dbReference>
<dbReference type="EMBL" id="QUMQ01000001">
    <property type="protein sequence ID" value="REF98657.1"/>
    <property type="molecule type" value="Genomic_DNA"/>
</dbReference>
<dbReference type="PANTHER" id="PTHR43162">
    <property type="match status" value="1"/>
</dbReference>
<evidence type="ECO:0000313" key="4">
    <source>
        <dbReference type="Proteomes" id="UP000256913"/>
    </source>
</evidence>
<dbReference type="SUPFAM" id="SSF51735">
    <property type="entry name" value="NAD(P)-binding Rossmann-fold domains"/>
    <property type="match status" value="1"/>
</dbReference>
<dbReference type="SUPFAM" id="SSF54427">
    <property type="entry name" value="NTF2-like"/>
    <property type="match status" value="1"/>
</dbReference>
<proteinExistence type="predicted"/>
<evidence type="ECO:0000259" key="2">
    <source>
        <dbReference type="Pfam" id="PF13460"/>
    </source>
</evidence>
<sequence>MTNTILVTGGTGNIGRHLVELLRAAGADHRVLARRGAALLPPGTDVVPGDLTDPASLGPALAGVDRVFLLWPFLRADGIEGVVKALVDAGVRSVVHVSALHVTDDDRRAAGVWGEVEQAIVDAGLGHTFLRASGFATNTLAWAAAIRGGATVRIPYPLARRSLIHEADIAEVAAAALTGDHDGRSYVLTGPAAISQADQLAAIGAAVGRSVPFAEQPPEEARAQMLTWGEPAFVDHALGYWASLVDQPEPVTDTVEEILGRPARGFRRWADDHVDDFRPLPGREVADRYVQAFRDGRMDRALRLTAPDLVRVAPLEDAAERTGLDEIMAHSEQLTADLQIHGVTADGPFVEPGGRRFGVRFAFDETHRPTGRRRTTTKFSLYSVHDGAIVREEVYYLDR</sequence>
<dbReference type="RefSeq" id="WP_116069916.1">
    <property type="nucleotide sequence ID" value="NZ_BONB01000037.1"/>
</dbReference>
<comment type="caution">
    <text evidence="3">The sequence shown here is derived from an EMBL/GenBank/DDBJ whole genome shotgun (WGS) entry which is preliminary data.</text>
</comment>
<keyword evidence="4" id="KW-1185">Reference proteome</keyword>
<dbReference type="Gene3D" id="3.40.50.720">
    <property type="entry name" value="NAD(P)-binding Rossmann-like Domain"/>
    <property type="match status" value="1"/>
</dbReference>
<accession>A0A3D9ZN80</accession>